<comment type="caution">
    <text evidence="1">The sequence shown here is derived from an EMBL/GenBank/DDBJ whole genome shotgun (WGS) entry which is preliminary data.</text>
</comment>
<organism evidence="1">
    <name type="scientific">Tanacetum cinerariifolium</name>
    <name type="common">Dalmatian daisy</name>
    <name type="synonym">Chrysanthemum cinerariifolium</name>
    <dbReference type="NCBI Taxonomy" id="118510"/>
    <lineage>
        <taxon>Eukaryota</taxon>
        <taxon>Viridiplantae</taxon>
        <taxon>Streptophyta</taxon>
        <taxon>Embryophyta</taxon>
        <taxon>Tracheophyta</taxon>
        <taxon>Spermatophyta</taxon>
        <taxon>Magnoliopsida</taxon>
        <taxon>eudicotyledons</taxon>
        <taxon>Gunneridae</taxon>
        <taxon>Pentapetalae</taxon>
        <taxon>asterids</taxon>
        <taxon>campanulids</taxon>
        <taxon>Asterales</taxon>
        <taxon>Asteraceae</taxon>
        <taxon>Asteroideae</taxon>
        <taxon>Anthemideae</taxon>
        <taxon>Anthemidinae</taxon>
        <taxon>Tanacetum</taxon>
    </lineage>
</organism>
<dbReference type="GO" id="GO:0003964">
    <property type="term" value="F:RNA-directed DNA polymerase activity"/>
    <property type="evidence" value="ECO:0007669"/>
    <property type="project" value="UniProtKB-KW"/>
</dbReference>
<dbReference type="EMBL" id="BKCJ010008774">
    <property type="protein sequence ID" value="GEU83903.1"/>
    <property type="molecule type" value="Genomic_DNA"/>
</dbReference>
<keyword evidence="1" id="KW-0695">RNA-directed DNA polymerase</keyword>
<protein>
    <submittedName>
        <fullName evidence="1">RNA-directed DNA polymerase, eukaryota</fullName>
    </submittedName>
</protein>
<accession>A0A6L2NCF0</accession>
<proteinExistence type="predicted"/>
<keyword evidence="1" id="KW-0808">Transferase</keyword>
<gene>
    <name evidence="1" type="ORF">Tci_055881</name>
</gene>
<reference evidence="1" key="1">
    <citation type="journal article" date="2019" name="Sci. Rep.">
        <title>Draft genome of Tanacetum cinerariifolium, the natural source of mosquito coil.</title>
        <authorList>
            <person name="Yamashiro T."/>
            <person name="Shiraishi A."/>
            <person name="Satake H."/>
            <person name="Nakayama K."/>
        </authorList>
    </citation>
    <scope>NUCLEOTIDE SEQUENCE</scope>
</reference>
<evidence type="ECO:0000313" key="1">
    <source>
        <dbReference type="EMBL" id="GEU83903.1"/>
    </source>
</evidence>
<keyword evidence="1" id="KW-0548">Nucleotidyltransferase</keyword>
<sequence length="103" mass="11758">MVREVGLVPMSDRYIWSLEGSVDFSVASIRKLIEDKFLPNVSSKTRWVKYVPIKVNILAWKVMMDALPVRFNLSRRDISSGESKVHIEVLLVLWGNRLSGLIG</sequence>
<dbReference type="AlphaFoldDB" id="A0A6L2NCF0"/>
<name>A0A6L2NCF0_TANCI</name>